<proteinExistence type="predicted"/>
<feature type="non-terminal residue" evidence="1">
    <location>
        <position position="43"/>
    </location>
</feature>
<dbReference type="EMBL" id="BARS01032726">
    <property type="protein sequence ID" value="GAG17790.1"/>
    <property type="molecule type" value="Genomic_DNA"/>
</dbReference>
<gene>
    <name evidence="1" type="ORF">S01H1_50772</name>
</gene>
<accession>X0VHM7</accession>
<organism evidence="1">
    <name type="scientific">marine sediment metagenome</name>
    <dbReference type="NCBI Taxonomy" id="412755"/>
    <lineage>
        <taxon>unclassified sequences</taxon>
        <taxon>metagenomes</taxon>
        <taxon>ecological metagenomes</taxon>
    </lineage>
</organism>
<comment type="caution">
    <text evidence="1">The sequence shown here is derived from an EMBL/GenBank/DDBJ whole genome shotgun (WGS) entry which is preliminary data.</text>
</comment>
<dbReference type="AlphaFoldDB" id="X0VHM7"/>
<name>X0VHM7_9ZZZZ</name>
<reference evidence="1" key="1">
    <citation type="journal article" date="2014" name="Front. Microbiol.">
        <title>High frequency of phylogenetically diverse reductive dehalogenase-homologous genes in deep subseafloor sedimentary metagenomes.</title>
        <authorList>
            <person name="Kawai M."/>
            <person name="Futagami T."/>
            <person name="Toyoda A."/>
            <person name="Takaki Y."/>
            <person name="Nishi S."/>
            <person name="Hori S."/>
            <person name="Arai W."/>
            <person name="Tsubouchi T."/>
            <person name="Morono Y."/>
            <person name="Uchiyama I."/>
            <person name="Ito T."/>
            <person name="Fujiyama A."/>
            <person name="Inagaki F."/>
            <person name="Takami H."/>
        </authorList>
    </citation>
    <scope>NUCLEOTIDE SEQUENCE</scope>
    <source>
        <strain evidence="1">Expedition CK06-06</strain>
    </source>
</reference>
<sequence length="43" mass="4706">MKTAKISIVKVADYNSGEIYTALKKNLSLLGGLENIIKPRSKV</sequence>
<protein>
    <submittedName>
        <fullName evidence="1">Uncharacterized protein</fullName>
    </submittedName>
</protein>
<evidence type="ECO:0000313" key="1">
    <source>
        <dbReference type="EMBL" id="GAG17790.1"/>
    </source>
</evidence>